<feature type="compositionally biased region" description="Gly residues" evidence="1">
    <location>
        <begin position="190"/>
        <end position="203"/>
    </location>
</feature>
<feature type="compositionally biased region" description="Basic residues" evidence="1">
    <location>
        <begin position="1"/>
        <end position="10"/>
    </location>
</feature>
<organism evidence="2 3">
    <name type="scientific">Streptomyces filamentosus NRRL 15998</name>
    <dbReference type="NCBI Taxonomy" id="457431"/>
    <lineage>
        <taxon>Bacteria</taxon>
        <taxon>Bacillati</taxon>
        <taxon>Actinomycetota</taxon>
        <taxon>Actinomycetes</taxon>
        <taxon>Kitasatosporales</taxon>
        <taxon>Streptomycetaceae</taxon>
        <taxon>Streptomyces</taxon>
    </lineage>
</organism>
<evidence type="ECO:0000256" key="1">
    <source>
        <dbReference type="SAM" id="MobiDB-lite"/>
    </source>
</evidence>
<accession>D6AUQ9</accession>
<feature type="compositionally biased region" description="Basic residues" evidence="1">
    <location>
        <begin position="224"/>
        <end position="234"/>
    </location>
</feature>
<dbReference type="GO" id="GO:0016301">
    <property type="term" value="F:kinase activity"/>
    <property type="evidence" value="ECO:0007669"/>
    <property type="project" value="UniProtKB-KW"/>
</dbReference>
<proteinExistence type="predicted"/>
<feature type="compositionally biased region" description="Basic and acidic residues" evidence="1">
    <location>
        <begin position="209"/>
        <end position="220"/>
    </location>
</feature>
<feature type="non-terminal residue" evidence="2">
    <location>
        <position position="1"/>
    </location>
</feature>
<feature type="compositionally biased region" description="Basic residues" evidence="1">
    <location>
        <begin position="67"/>
        <end position="82"/>
    </location>
</feature>
<gene>
    <name evidence="2" type="ORF">SSGG_01599</name>
</gene>
<dbReference type="AlphaFoldDB" id="D6AUQ9"/>
<reference evidence="3" key="2">
    <citation type="submission" date="2008-12" db="EMBL/GenBank/DDBJ databases">
        <title>Annotation of Streptomyces roseosporus strain NRRL 15998.</title>
        <authorList>
            <consortium name="The Broad Institute Genome Sequencing Platform"/>
            <consortium name="Broad Institute Microbial Sequencing Center"/>
            <person name="Fischbach M."/>
            <person name="Ward D."/>
            <person name="Young S."/>
            <person name="Kodira C.D."/>
            <person name="Zeng Q."/>
            <person name="Koehrsen M."/>
            <person name="Godfrey P."/>
            <person name="Alvarado L."/>
            <person name="Berlin A.M."/>
            <person name="Borenstein D."/>
            <person name="Chen Z."/>
            <person name="Engels R."/>
            <person name="Freedman E."/>
            <person name="Gellesch M."/>
            <person name="Goldberg J."/>
            <person name="Griggs A."/>
            <person name="Gujja S."/>
            <person name="Heiman D.I."/>
            <person name="Hepburn T.A."/>
            <person name="Howarth C."/>
            <person name="Jen D."/>
            <person name="Larson L."/>
            <person name="Lewis B."/>
            <person name="Mehta T."/>
            <person name="Park D."/>
            <person name="Pearson M."/>
            <person name="Roberts A."/>
            <person name="Saif S."/>
            <person name="Shea T.D."/>
            <person name="Shenoy N."/>
            <person name="Sisk P."/>
            <person name="Stolte C."/>
            <person name="Sykes S.N."/>
            <person name="Walk T."/>
            <person name="White J."/>
            <person name="Yandava C."/>
            <person name="Straight P."/>
            <person name="Clardy J."/>
            <person name="Hung D."/>
            <person name="Kolter R."/>
            <person name="Mekalanos J."/>
            <person name="Walker S."/>
            <person name="Walsh C.T."/>
            <person name="Wieland B.L.C."/>
            <person name="Ilzarbe M."/>
            <person name="Galagan J."/>
            <person name="Nusbaum C."/>
            <person name="Birren B."/>
        </authorList>
    </citation>
    <scope>NUCLEOTIDE SEQUENCE [LARGE SCALE GENOMIC DNA]</scope>
    <source>
        <strain evidence="3">NRRL 15998</strain>
    </source>
</reference>
<name>D6AUQ9_STRFL</name>
<dbReference type="Proteomes" id="UP000003986">
    <property type="component" value="Unassembled WGS sequence"/>
</dbReference>
<keyword evidence="2" id="KW-0808">Transferase</keyword>
<dbReference type="EMBL" id="DS999644">
    <property type="protein sequence ID" value="EFE74233.2"/>
    <property type="molecule type" value="Genomic_DNA"/>
</dbReference>
<reference evidence="3" key="1">
    <citation type="submission" date="2008-10" db="EMBL/GenBank/DDBJ databases">
        <authorList>
            <person name="Molnar K."/>
        </authorList>
    </citation>
    <scope>NUCLEOTIDE SEQUENCE [LARGE SCALE GENOMIC DNA]</scope>
    <source>
        <strain evidence="3">NRRL 15998</strain>
    </source>
</reference>
<feature type="compositionally biased region" description="Gly residues" evidence="1">
    <location>
        <begin position="96"/>
        <end position="105"/>
    </location>
</feature>
<protein>
    <submittedName>
        <fullName evidence="2">Two-component sensor histidine kinase</fullName>
    </submittedName>
</protein>
<keyword evidence="2" id="KW-0418">Kinase</keyword>
<evidence type="ECO:0000313" key="2">
    <source>
        <dbReference type="EMBL" id="EFE74233.2"/>
    </source>
</evidence>
<feature type="region of interest" description="Disordered" evidence="1">
    <location>
        <begin position="1"/>
        <end position="237"/>
    </location>
</feature>
<sequence>GAGTGRHRTGRDRQGSARTGPARTSRDRTGRVRCCCRRTVADAAGGGPQRRQRSGSGLHPPADRGDRHRSHRGPPRCARRTGTRPGPDRRAVHHGNTGGRGGGELPPGADRGAHRGVRPPLPRREAAGAVHRHGLGPVAGPGRPGGHRDRQRPALRDRPAARALDRGRGGRHHGPADRYRRGRRADDGGRAGPGAGGRVGGGDPPADGGGRDGDRHRLDAGRSGGHRRHGHRARFAGARAVARRRTGLHRRLGHRSPDDHRRTLPVRAEHDAARCRAAGGSSAPSLCPGGAASAPTRIWTGCWRPSSPRRRPSPWCWRTRRPTGSSSRCTRTATGSPVTCTIWWSSGSSPPR</sequence>
<feature type="compositionally biased region" description="Basic and acidic residues" evidence="1">
    <location>
        <begin position="146"/>
        <end position="189"/>
    </location>
</feature>
<evidence type="ECO:0000313" key="3">
    <source>
        <dbReference type="Proteomes" id="UP000003986"/>
    </source>
</evidence>